<proteinExistence type="predicted"/>
<dbReference type="OrthoDB" id="1896853at2759"/>
<protein>
    <submittedName>
        <fullName evidence="3">Protein ANTI-SILENCING 1-like</fullName>
    </submittedName>
</protein>
<evidence type="ECO:0000313" key="3">
    <source>
        <dbReference type="RefSeq" id="XP_027333093.1"/>
    </source>
</evidence>
<evidence type="ECO:0000259" key="1">
    <source>
        <dbReference type="PROSITE" id="PS51038"/>
    </source>
</evidence>
<dbReference type="Gene3D" id="2.30.30.490">
    <property type="match status" value="1"/>
</dbReference>
<reference evidence="3" key="2">
    <citation type="submission" date="2025-08" db="UniProtKB">
        <authorList>
            <consortium name="RefSeq"/>
        </authorList>
    </citation>
    <scope>IDENTIFICATION</scope>
    <source>
        <tissue evidence="3">Young leaves</tissue>
    </source>
</reference>
<dbReference type="GO" id="GO:0003682">
    <property type="term" value="F:chromatin binding"/>
    <property type="evidence" value="ECO:0007669"/>
    <property type="project" value="InterPro"/>
</dbReference>
<dbReference type="PROSITE" id="PS51038">
    <property type="entry name" value="BAH"/>
    <property type="match status" value="1"/>
</dbReference>
<feature type="domain" description="BAH" evidence="1">
    <location>
        <begin position="39"/>
        <end position="164"/>
    </location>
</feature>
<accession>A0A8B8JRA8</accession>
<dbReference type="KEGG" id="aprc:113847958"/>
<dbReference type="SMART" id="SM00439">
    <property type="entry name" value="BAH"/>
    <property type="match status" value="1"/>
</dbReference>
<dbReference type="GO" id="GO:0003723">
    <property type="term" value="F:RNA binding"/>
    <property type="evidence" value="ECO:0007669"/>
    <property type="project" value="TreeGrafter"/>
</dbReference>
<dbReference type="AlphaFoldDB" id="A0A8B8JRA8"/>
<dbReference type="Pfam" id="PF01426">
    <property type="entry name" value="BAH"/>
    <property type="match status" value="1"/>
</dbReference>
<keyword evidence="2" id="KW-1185">Reference proteome</keyword>
<dbReference type="PANTHER" id="PTHR47073:SF2">
    <property type="entry name" value="PROTEIN ANTI-SILENCING 1"/>
    <property type="match status" value="1"/>
</dbReference>
<dbReference type="FunFam" id="2.30.30.490:FF:000017">
    <property type="entry name" value="Bromo-adjacent homology (BAH) domain-containing protein"/>
    <property type="match status" value="1"/>
</dbReference>
<dbReference type="InterPro" id="IPR001025">
    <property type="entry name" value="BAH_dom"/>
</dbReference>
<gene>
    <name evidence="3" type="primary">LOC113847958</name>
</gene>
<dbReference type="Proteomes" id="UP000694853">
    <property type="component" value="Unplaced"/>
</dbReference>
<reference evidence="2" key="1">
    <citation type="journal article" date="2019" name="Toxins">
        <title>Detection of Abrin-Like and Prepropulchellin-Like Toxin Genes and Transcripts Using Whole Genome Sequencing and Full-Length Transcript Sequencing of Abrus precatorius.</title>
        <authorList>
            <person name="Hovde B.T."/>
            <person name="Daligault H.E."/>
            <person name="Hanschen E.R."/>
            <person name="Kunde Y.A."/>
            <person name="Johnson M.B."/>
            <person name="Starkenburg S.R."/>
            <person name="Johnson S.L."/>
        </authorList>
    </citation>
    <scope>NUCLEOTIDE SEQUENCE [LARGE SCALE GENOMIC DNA]</scope>
</reference>
<dbReference type="PANTHER" id="PTHR47073">
    <property type="entry name" value="PROTEIN ANTI-SILENCING 1"/>
    <property type="match status" value="1"/>
</dbReference>
<dbReference type="RefSeq" id="XP_027333093.1">
    <property type="nucleotide sequence ID" value="XM_027477292.1"/>
</dbReference>
<organism evidence="2 3">
    <name type="scientific">Abrus precatorius</name>
    <name type="common">Indian licorice</name>
    <name type="synonym">Glycine abrus</name>
    <dbReference type="NCBI Taxonomy" id="3816"/>
    <lineage>
        <taxon>Eukaryota</taxon>
        <taxon>Viridiplantae</taxon>
        <taxon>Streptophyta</taxon>
        <taxon>Embryophyta</taxon>
        <taxon>Tracheophyta</taxon>
        <taxon>Spermatophyta</taxon>
        <taxon>Magnoliopsida</taxon>
        <taxon>eudicotyledons</taxon>
        <taxon>Gunneridae</taxon>
        <taxon>Pentapetalae</taxon>
        <taxon>rosids</taxon>
        <taxon>fabids</taxon>
        <taxon>Fabales</taxon>
        <taxon>Fabaceae</taxon>
        <taxon>Papilionoideae</taxon>
        <taxon>50 kb inversion clade</taxon>
        <taxon>NPAAA clade</taxon>
        <taxon>indigoferoid/millettioid clade</taxon>
        <taxon>Abreae</taxon>
        <taxon>Abrus</taxon>
    </lineage>
</organism>
<dbReference type="GeneID" id="113847958"/>
<dbReference type="InterPro" id="IPR043151">
    <property type="entry name" value="BAH_sf"/>
</dbReference>
<sequence length="179" mass="20462">MAVSNPEEEEIEFKWGKKRGIGGKKKDVQFYESFTYDGDDYTLYDVVYLHAEGVAEPYIGKLIKIWENRDKSKKVKVHWFFRPSDIRPFVEGIEMMENELFLACGEGTGLANVNPLEAVAGKCNVVCISKDSRNPQPSDEALQMADYVFYRFFDVGNRKILGEIDDMIAGIPVKNIFNK</sequence>
<name>A0A8B8JRA8_ABRPR</name>
<evidence type="ECO:0000313" key="2">
    <source>
        <dbReference type="Proteomes" id="UP000694853"/>
    </source>
</evidence>